<reference evidence="4" key="1">
    <citation type="submission" date="2016-10" db="EMBL/GenBank/DDBJ databases">
        <authorList>
            <person name="Varghese N."/>
            <person name="Submissions S."/>
        </authorList>
    </citation>
    <scope>NUCLEOTIDE SEQUENCE [LARGE SCALE GENOMIC DNA]</scope>
    <source>
        <strain evidence="4">CGMCC 1.10658</strain>
    </source>
</reference>
<evidence type="ECO:0000259" key="2">
    <source>
        <dbReference type="Pfam" id="PF12697"/>
    </source>
</evidence>
<feature type="domain" description="AB hydrolase-1" evidence="2">
    <location>
        <begin position="27"/>
        <end position="136"/>
    </location>
</feature>
<evidence type="ECO:0000313" key="4">
    <source>
        <dbReference type="Proteomes" id="UP000199305"/>
    </source>
</evidence>
<dbReference type="PANTHER" id="PTHR37946:SF1">
    <property type="entry name" value="SLL1969 PROTEIN"/>
    <property type="match status" value="1"/>
</dbReference>
<dbReference type="SUPFAM" id="SSF53474">
    <property type="entry name" value="alpha/beta-Hydrolases"/>
    <property type="match status" value="1"/>
</dbReference>
<accession>A0A1G8UMJ9</accession>
<dbReference type="InterPro" id="IPR029058">
    <property type="entry name" value="AB_hydrolase_fold"/>
</dbReference>
<feature type="signal peptide" evidence="1">
    <location>
        <begin position="1"/>
        <end position="22"/>
    </location>
</feature>
<proteinExistence type="predicted"/>
<dbReference type="EMBL" id="FNFH01000001">
    <property type="protein sequence ID" value="SDJ55136.1"/>
    <property type="molecule type" value="Genomic_DNA"/>
</dbReference>
<dbReference type="OrthoDB" id="556502at2"/>
<dbReference type="AlphaFoldDB" id="A0A1G8UMJ9"/>
<dbReference type="Gene3D" id="3.40.50.1820">
    <property type="entry name" value="alpha/beta hydrolase"/>
    <property type="match status" value="1"/>
</dbReference>
<dbReference type="GO" id="GO:0016787">
    <property type="term" value="F:hydrolase activity"/>
    <property type="evidence" value="ECO:0007669"/>
    <property type="project" value="UniProtKB-KW"/>
</dbReference>
<dbReference type="PANTHER" id="PTHR37946">
    <property type="entry name" value="SLL1969 PROTEIN"/>
    <property type="match status" value="1"/>
</dbReference>
<protein>
    <submittedName>
        <fullName evidence="3">Alpha/beta hydrolase family protein</fullName>
    </submittedName>
</protein>
<name>A0A1G8UMJ9_9GAMM</name>
<feature type="chain" id="PRO_5011603480" evidence="1">
    <location>
        <begin position="23"/>
        <end position="249"/>
    </location>
</feature>
<gene>
    <name evidence="3" type="ORF">SAMN05216212_0198</name>
</gene>
<dbReference type="STRING" id="658219.SAMN05216212_0198"/>
<dbReference type="Pfam" id="PF12697">
    <property type="entry name" value="Abhydrolase_6"/>
    <property type="match status" value="1"/>
</dbReference>
<keyword evidence="3" id="KW-0378">Hydrolase</keyword>
<organism evidence="3 4">
    <name type="scientific">Microbulbifer yueqingensis</name>
    <dbReference type="NCBI Taxonomy" id="658219"/>
    <lineage>
        <taxon>Bacteria</taxon>
        <taxon>Pseudomonadati</taxon>
        <taxon>Pseudomonadota</taxon>
        <taxon>Gammaproteobacteria</taxon>
        <taxon>Cellvibrionales</taxon>
        <taxon>Microbulbiferaceae</taxon>
        <taxon>Microbulbifer</taxon>
    </lineage>
</organism>
<dbReference type="Proteomes" id="UP000199305">
    <property type="component" value="Unassembled WGS sequence"/>
</dbReference>
<evidence type="ECO:0000256" key="1">
    <source>
        <dbReference type="SAM" id="SignalP"/>
    </source>
</evidence>
<sequence length="249" mass="26632">MSKVPLVLLLTVLLSLALPASAGEACVILLHGLGRSDGSMEKLAEAIHEAGYDTINVDYPSTEYPIETLAGRAIAPALDRCGSAAEINFVTHSMGGILVRQYLSRVPIENLGRVVMLGPPNNGSEVVDRLGDFPGFHFVLGDAGLQLGTGPMSIPNRLGAANFDVGIIAGTRSINPVLSQMIPATDDGKVSVQSTRLEGMRDHISMPVTHVFMMKSDAVIAQVIHYLRHGSFRRQETPLEQGPARTKLN</sequence>
<keyword evidence="4" id="KW-1185">Reference proteome</keyword>
<dbReference type="InterPro" id="IPR000073">
    <property type="entry name" value="AB_hydrolase_1"/>
</dbReference>
<evidence type="ECO:0000313" key="3">
    <source>
        <dbReference type="EMBL" id="SDJ55136.1"/>
    </source>
</evidence>
<keyword evidence="1" id="KW-0732">Signal</keyword>